<evidence type="ECO:0000256" key="7">
    <source>
        <dbReference type="ARBA" id="ARBA00023211"/>
    </source>
</evidence>
<dbReference type="SUPFAM" id="SSF55811">
    <property type="entry name" value="Nudix"/>
    <property type="match status" value="1"/>
</dbReference>
<sequence>MGVVHMYSVGCNGFGLSLLAIVKTLSQEQWYKMERINEIRSFNESNEKNDGDDVGNTIDFTPESIELIRNRLQSSGKSNYKFTFDTTKKIEEAAVLMPLCIVNGKPSVLFTIRSLNLKTHTGEVSFPGGKKESTDSSLESTALRETCEEIGIPTSQIDVLGTDSTLPNKDRTIKVHPFIGFIKHPIDIKKVNFNKDEVYGVFSVTLKDLLNKDKRRLERFRDSKIKYPVFATPKEIGLEIWGLTAFILESACITQDNESPFEIVC</sequence>
<name>A0A9N8VYR4_9GLOM</name>
<comment type="cofactor">
    <cofactor evidence="2">
        <name>Mg(2+)</name>
        <dbReference type="ChEBI" id="CHEBI:18420"/>
    </cofactor>
</comment>
<evidence type="ECO:0000256" key="3">
    <source>
        <dbReference type="ARBA" id="ARBA00006506"/>
    </source>
</evidence>
<keyword evidence="7" id="KW-0464">Manganese</keyword>
<keyword evidence="4" id="KW-0479">Metal-binding</keyword>
<dbReference type="OrthoDB" id="206213at2759"/>
<dbReference type="PROSITE" id="PS01293">
    <property type="entry name" value="NUDIX_COA"/>
    <property type="match status" value="1"/>
</dbReference>
<accession>A0A9N8VYR4</accession>
<gene>
    <name evidence="9" type="ORF">FCALED_LOCUS2130</name>
</gene>
<dbReference type="GO" id="GO:0010945">
    <property type="term" value="F:coenzyme A diphosphatase activity"/>
    <property type="evidence" value="ECO:0007669"/>
    <property type="project" value="InterPro"/>
</dbReference>
<comment type="cofactor">
    <cofactor evidence="1">
        <name>Mn(2+)</name>
        <dbReference type="ChEBI" id="CHEBI:29035"/>
    </cofactor>
</comment>
<keyword evidence="6" id="KW-0460">Magnesium</keyword>
<dbReference type="PANTHER" id="PTHR12992:SF11">
    <property type="entry name" value="MITOCHONDRIAL COENZYME A DIPHOSPHATASE NUDT8"/>
    <property type="match status" value="1"/>
</dbReference>
<evidence type="ECO:0000259" key="8">
    <source>
        <dbReference type="PROSITE" id="PS51462"/>
    </source>
</evidence>
<dbReference type="InterPro" id="IPR000059">
    <property type="entry name" value="NUDIX_hydrolase_NudL_CS"/>
</dbReference>
<evidence type="ECO:0000256" key="6">
    <source>
        <dbReference type="ARBA" id="ARBA00022842"/>
    </source>
</evidence>
<evidence type="ECO:0000256" key="1">
    <source>
        <dbReference type="ARBA" id="ARBA00001936"/>
    </source>
</evidence>
<organism evidence="9 10">
    <name type="scientific">Funneliformis caledonium</name>
    <dbReference type="NCBI Taxonomy" id="1117310"/>
    <lineage>
        <taxon>Eukaryota</taxon>
        <taxon>Fungi</taxon>
        <taxon>Fungi incertae sedis</taxon>
        <taxon>Mucoromycota</taxon>
        <taxon>Glomeromycotina</taxon>
        <taxon>Glomeromycetes</taxon>
        <taxon>Glomerales</taxon>
        <taxon>Glomeraceae</taxon>
        <taxon>Funneliformis</taxon>
    </lineage>
</organism>
<dbReference type="GO" id="GO:0000287">
    <property type="term" value="F:magnesium ion binding"/>
    <property type="evidence" value="ECO:0007669"/>
    <property type="project" value="InterPro"/>
</dbReference>
<keyword evidence="5" id="KW-0378">Hydrolase</keyword>
<dbReference type="PANTHER" id="PTHR12992">
    <property type="entry name" value="NUDIX HYDROLASE"/>
    <property type="match status" value="1"/>
</dbReference>
<proteinExistence type="inferred from homology"/>
<comment type="similarity">
    <text evidence="3">Belongs to the Nudix hydrolase family. PCD1 subfamily.</text>
</comment>
<dbReference type="PROSITE" id="PS51462">
    <property type="entry name" value="NUDIX"/>
    <property type="match status" value="1"/>
</dbReference>
<dbReference type="GO" id="GO:0009132">
    <property type="term" value="P:nucleoside diphosphate metabolic process"/>
    <property type="evidence" value="ECO:0007669"/>
    <property type="project" value="InterPro"/>
</dbReference>
<dbReference type="InterPro" id="IPR045121">
    <property type="entry name" value="CoAse"/>
</dbReference>
<dbReference type="Proteomes" id="UP000789570">
    <property type="component" value="Unassembled WGS sequence"/>
</dbReference>
<dbReference type="GO" id="GO:0030145">
    <property type="term" value="F:manganese ion binding"/>
    <property type="evidence" value="ECO:0007669"/>
    <property type="project" value="InterPro"/>
</dbReference>
<dbReference type="InterPro" id="IPR015797">
    <property type="entry name" value="NUDIX_hydrolase-like_dom_sf"/>
</dbReference>
<dbReference type="CDD" id="cd03426">
    <property type="entry name" value="NUDIX_CoAse_Nudt7"/>
    <property type="match status" value="1"/>
</dbReference>
<dbReference type="AlphaFoldDB" id="A0A9N8VYR4"/>
<comment type="caution">
    <text evidence="9">The sequence shown here is derived from an EMBL/GenBank/DDBJ whole genome shotgun (WGS) entry which is preliminary data.</text>
</comment>
<reference evidence="9" key="1">
    <citation type="submission" date="2021-06" db="EMBL/GenBank/DDBJ databases">
        <authorList>
            <person name="Kallberg Y."/>
            <person name="Tangrot J."/>
            <person name="Rosling A."/>
        </authorList>
    </citation>
    <scope>NUCLEOTIDE SEQUENCE</scope>
    <source>
        <strain evidence="9">UK204</strain>
    </source>
</reference>
<evidence type="ECO:0000256" key="2">
    <source>
        <dbReference type="ARBA" id="ARBA00001946"/>
    </source>
</evidence>
<dbReference type="Pfam" id="PF00293">
    <property type="entry name" value="NUDIX"/>
    <property type="match status" value="1"/>
</dbReference>
<dbReference type="InterPro" id="IPR000086">
    <property type="entry name" value="NUDIX_hydrolase_dom"/>
</dbReference>
<evidence type="ECO:0000256" key="4">
    <source>
        <dbReference type="ARBA" id="ARBA00022723"/>
    </source>
</evidence>
<evidence type="ECO:0000256" key="5">
    <source>
        <dbReference type="ARBA" id="ARBA00022801"/>
    </source>
</evidence>
<dbReference type="Gene3D" id="3.90.79.10">
    <property type="entry name" value="Nucleoside Triphosphate Pyrophosphohydrolase"/>
    <property type="match status" value="1"/>
</dbReference>
<evidence type="ECO:0000313" key="10">
    <source>
        <dbReference type="Proteomes" id="UP000789570"/>
    </source>
</evidence>
<feature type="domain" description="Nudix hydrolase" evidence="8">
    <location>
        <begin position="89"/>
        <end position="227"/>
    </location>
</feature>
<dbReference type="EMBL" id="CAJVPQ010000309">
    <property type="protein sequence ID" value="CAG8469053.1"/>
    <property type="molecule type" value="Genomic_DNA"/>
</dbReference>
<protein>
    <submittedName>
        <fullName evidence="9">3781_t:CDS:1</fullName>
    </submittedName>
</protein>
<evidence type="ECO:0000313" key="9">
    <source>
        <dbReference type="EMBL" id="CAG8469053.1"/>
    </source>
</evidence>
<keyword evidence="10" id="KW-1185">Reference proteome</keyword>